<sequence>MYCSTAGSARGCNRLDGGAGNDTLTGGGGNDTLDGGAGDDRLVGGTGDDVHIVDSAGDVVVEAVNQGFDEVRTSLAAYTLGANVEALIHTGSGPFSGTGNTLDNRLSGADGDDSLSGGTGNDT</sequence>
<evidence type="ECO:0000313" key="2">
    <source>
        <dbReference type="EMBL" id="MFC5360261.1"/>
    </source>
</evidence>
<dbReference type="SUPFAM" id="SSF51120">
    <property type="entry name" value="beta-Roll"/>
    <property type="match status" value="1"/>
</dbReference>
<dbReference type="EMBL" id="JBHSLC010000122">
    <property type="protein sequence ID" value="MFC5360261.1"/>
    <property type="molecule type" value="Genomic_DNA"/>
</dbReference>
<dbReference type="InterPro" id="IPR011049">
    <property type="entry name" value="Serralysin-like_metalloprot_C"/>
</dbReference>
<dbReference type="Proteomes" id="UP001596166">
    <property type="component" value="Unassembled WGS sequence"/>
</dbReference>
<dbReference type="Pfam" id="PF00353">
    <property type="entry name" value="HemolysinCabind"/>
    <property type="match status" value="2"/>
</dbReference>
<dbReference type="RefSeq" id="WP_377000833.1">
    <property type="nucleotide sequence ID" value="NZ_JBHSLC010000122.1"/>
</dbReference>
<dbReference type="PRINTS" id="PR00313">
    <property type="entry name" value="CABNDNGRPT"/>
</dbReference>
<dbReference type="InterPro" id="IPR018511">
    <property type="entry name" value="Hemolysin-typ_Ca-bd_CS"/>
</dbReference>
<evidence type="ECO:0000256" key="1">
    <source>
        <dbReference type="SAM" id="MobiDB-lite"/>
    </source>
</evidence>
<accession>A0ABW0GI32</accession>
<protein>
    <submittedName>
        <fullName evidence="2">Calcium-binding protein</fullName>
    </submittedName>
</protein>
<gene>
    <name evidence="2" type="ORF">ACFPMG_35250</name>
</gene>
<keyword evidence="3" id="KW-1185">Reference proteome</keyword>
<dbReference type="Gene3D" id="2.150.10.10">
    <property type="entry name" value="Serralysin-like metalloprotease, C-terminal"/>
    <property type="match status" value="1"/>
</dbReference>
<reference evidence="3" key="1">
    <citation type="journal article" date="2019" name="Int. J. Syst. Evol. Microbiol.">
        <title>The Global Catalogue of Microorganisms (GCM) 10K type strain sequencing project: providing services to taxonomists for standard genome sequencing and annotation.</title>
        <authorList>
            <consortium name="The Broad Institute Genomics Platform"/>
            <consortium name="The Broad Institute Genome Sequencing Center for Infectious Disease"/>
            <person name="Wu L."/>
            <person name="Ma J."/>
        </authorList>
    </citation>
    <scope>NUCLEOTIDE SEQUENCE [LARGE SCALE GENOMIC DNA]</scope>
    <source>
        <strain evidence="3">CCUG 58760</strain>
    </source>
</reference>
<feature type="region of interest" description="Disordered" evidence="1">
    <location>
        <begin position="14"/>
        <end position="47"/>
    </location>
</feature>
<organism evidence="2 3">
    <name type="scientific">Azospirillum himalayense</name>
    <dbReference type="NCBI Taxonomy" id="654847"/>
    <lineage>
        <taxon>Bacteria</taxon>
        <taxon>Pseudomonadati</taxon>
        <taxon>Pseudomonadota</taxon>
        <taxon>Alphaproteobacteria</taxon>
        <taxon>Rhodospirillales</taxon>
        <taxon>Azospirillaceae</taxon>
        <taxon>Azospirillum</taxon>
    </lineage>
</organism>
<feature type="compositionally biased region" description="Gly residues" evidence="1">
    <location>
        <begin position="17"/>
        <end position="30"/>
    </location>
</feature>
<feature type="compositionally biased region" description="Basic and acidic residues" evidence="1">
    <location>
        <begin position="38"/>
        <end position="47"/>
    </location>
</feature>
<proteinExistence type="predicted"/>
<evidence type="ECO:0000313" key="3">
    <source>
        <dbReference type="Proteomes" id="UP001596166"/>
    </source>
</evidence>
<dbReference type="PROSITE" id="PS00330">
    <property type="entry name" value="HEMOLYSIN_CALCIUM"/>
    <property type="match status" value="2"/>
</dbReference>
<feature type="compositionally biased region" description="Polar residues" evidence="1">
    <location>
        <begin position="93"/>
        <end position="104"/>
    </location>
</feature>
<feature type="region of interest" description="Disordered" evidence="1">
    <location>
        <begin position="91"/>
        <end position="123"/>
    </location>
</feature>
<dbReference type="InterPro" id="IPR001343">
    <property type="entry name" value="Hemolysn_Ca-bd"/>
</dbReference>
<name>A0ABW0GI32_9PROT</name>
<comment type="caution">
    <text evidence="2">The sequence shown here is derived from an EMBL/GenBank/DDBJ whole genome shotgun (WGS) entry which is preliminary data.</text>
</comment>